<proteinExistence type="inferred from homology"/>
<dbReference type="Pfam" id="PF12849">
    <property type="entry name" value="PBP_like_2"/>
    <property type="match status" value="1"/>
</dbReference>
<evidence type="ECO:0000256" key="4">
    <source>
        <dbReference type="RuleBase" id="RU367119"/>
    </source>
</evidence>
<evidence type="ECO:0000313" key="6">
    <source>
        <dbReference type="EMBL" id="MFC0349534.1"/>
    </source>
</evidence>
<evidence type="ECO:0000256" key="2">
    <source>
        <dbReference type="ARBA" id="ARBA00022448"/>
    </source>
</evidence>
<keyword evidence="4" id="KW-0574">Periplasm</keyword>
<dbReference type="CDD" id="cd13654">
    <property type="entry name" value="PBP2_phosphate_like_2"/>
    <property type="match status" value="1"/>
</dbReference>
<evidence type="ECO:0000256" key="1">
    <source>
        <dbReference type="ARBA" id="ARBA00008725"/>
    </source>
</evidence>
<dbReference type="PANTHER" id="PTHR30570:SF1">
    <property type="entry name" value="PHOSPHATE-BINDING PROTEIN PSTS"/>
    <property type="match status" value="1"/>
</dbReference>
<dbReference type="EMBL" id="JBHLXJ010000007">
    <property type="protein sequence ID" value="MFC0349534.1"/>
    <property type="molecule type" value="Genomic_DNA"/>
</dbReference>
<sequence>MKSLAQKKRFATLSMLMLAGFVTVYPAMSKAQTPASAPVVLAPATIKIDGSSTVFPITEAVAESFREKNSAVKFTIGIAGTGGGFKKFCKGETDISDASRPILKKEMAECAKNGVYYMELPVAFDAITVVINPKNKFLSKITLDELKKIWEPAAQGVITTWDQVNPAWPKAPIKLIGPGADSGTFDYFTEAINGKAKLSRTDFTTSEDDNVIVQAVSRDVNALAYLGFAYYSENSKKLKAAAIVQKDGKTAVLPSVKTVIDASYKPLARPLFIYVNVKADERPEVRAFVDYYLNHADAISKQVKYIPLSMKDYRHTMVNYKVKKTGTAFGGEAEVGVTIEELLKREPKN</sequence>
<comment type="subcellular location">
    <subcellularLocation>
        <location evidence="4">Periplasm</location>
    </subcellularLocation>
    <subcellularLocation>
        <location evidence="4">Secreted</location>
    </subcellularLocation>
</comment>
<dbReference type="Gene3D" id="3.40.190.10">
    <property type="entry name" value="Periplasmic binding protein-like II"/>
    <property type="match status" value="2"/>
</dbReference>
<dbReference type="InterPro" id="IPR050811">
    <property type="entry name" value="Phosphate_ABC_transporter"/>
</dbReference>
<dbReference type="PANTHER" id="PTHR30570">
    <property type="entry name" value="PERIPLASMIC PHOSPHATE BINDING COMPONENT OF PHOSPHATE ABC TRANSPORTER"/>
    <property type="match status" value="1"/>
</dbReference>
<feature type="signal peptide" evidence="4">
    <location>
        <begin position="1"/>
        <end position="31"/>
    </location>
</feature>
<keyword evidence="4" id="KW-0964">Secreted</keyword>
<evidence type="ECO:0000313" key="7">
    <source>
        <dbReference type="Proteomes" id="UP001589844"/>
    </source>
</evidence>
<evidence type="ECO:0000259" key="5">
    <source>
        <dbReference type="Pfam" id="PF12849"/>
    </source>
</evidence>
<comment type="similarity">
    <text evidence="1 4">Belongs to the PstS family.</text>
</comment>
<dbReference type="SUPFAM" id="SSF53850">
    <property type="entry name" value="Periplasmic binding protein-like II"/>
    <property type="match status" value="1"/>
</dbReference>
<gene>
    <name evidence="6" type="ORF">ACFFJH_06925</name>
</gene>
<reference evidence="6 7" key="1">
    <citation type="submission" date="2024-09" db="EMBL/GenBank/DDBJ databases">
        <authorList>
            <person name="Sun Q."/>
            <person name="Mori K."/>
        </authorList>
    </citation>
    <scope>NUCLEOTIDE SEQUENCE [LARGE SCALE GENOMIC DNA]</scope>
    <source>
        <strain evidence="6 7">CCM 8677</strain>
    </source>
</reference>
<name>A0ABV6ICH7_9BURK</name>
<feature type="chain" id="PRO_5044963139" description="Phosphate-binding protein" evidence="4">
    <location>
        <begin position="32"/>
        <end position="349"/>
    </location>
</feature>
<feature type="domain" description="PBP" evidence="5">
    <location>
        <begin position="43"/>
        <end position="293"/>
    </location>
</feature>
<comment type="caution">
    <text evidence="6">The sequence shown here is derived from an EMBL/GenBank/DDBJ whole genome shotgun (WGS) entry which is preliminary data.</text>
</comment>
<organism evidence="6 7">
    <name type="scientific">Undibacterium danionis</name>
    <dbReference type="NCBI Taxonomy" id="1812100"/>
    <lineage>
        <taxon>Bacteria</taxon>
        <taxon>Pseudomonadati</taxon>
        <taxon>Pseudomonadota</taxon>
        <taxon>Betaproteobacteria</taxon>
        <taxon>Burkholderiales</taxon>
        <taxon>Oxalobacteraceae</taxon>
        <taxon>Undibacterium</taxon>
    </lineage>
</organism>
<dbReference type="InterPro" id="IPR011862">
    <property type="entry name" value="Phos-bd"/>
</dbReference>
<evidence type="ECO:0000256" key="3">
    <source>
        <dbReference type="ARBA" id="ARBA00022729"/>
    </source>
</evidence>
<keyword evidence="2 4" id="KW-0813">Transport</keyword>
<protein>
    <recommendedName>
        <fullName evidence="4">Phosphate-binding protein</fullName>
    </recommendedName>
</protein>
<keyword evidence="3 4" id="KW-0732">Signal</keyword>
<accession>A0ABV6ICH7</accession>
<dbReference type="NCBIfam" id="TIGR02136">
    <property type="entry name" value="ptsS_2"/>
    <property type="match status" value="1"/>
</dbReference>
<keyword evidence="7" id="KW-1185">Reference proteome</keyword>
<comment type="function">
    <text evidence="4">Involved in the system for phosphate transport across the cytoplasmic membrane.</text>
</comment>
<dbReference type="RefSeq" id="WP_390211195.1">
    <property type="nucleotide sequence ID" value="NZ_JBHLXJ010000007.1"/>
</dbReference>
<keyword evidence="4" id="KW-0592">Phosphate transport</keyword>
<dbReference type="Proteomes" id="UP001589844">
    <property type="component" value="Unassembled WGS sequence"/>
</dbReference>
<dbReference type="InterPro" id="IPR024370">
    <property type="entry name" value="PBP_domain"/>
</dbReference>